<feature type="coiled-coil region" evidence="1">
    <location>
        <begin position="139"/>
        <end position="173"/>
    </location>
</feature>
<keyword evidence="1" id="KW-0175">Coiled coil</keyword>
<keyword evidence="3" id="KW-0540">Nuclease</keyword>
<comment type="caution">
    <text evidence="3">The sequence shown here is derived from an EMBL/GenBank/DDBJ whole genome shotgun (WGS) entry which is preliminary data.</text>
</comment>
<dbReference type="Proteomes" id="UP000720508">
    <property type="component" value="Unassembled WGS sequence"/>
</dbReference>
<dbReference type="Pfam" id="PF00929">
    <property type="entry name" value="RNase_T"/>
    <property type="match status" value="1"/>
</dbReference>
<dbReference type="SMART" id="SM00479">
    <property type="entry name" value="EXOIII"/>
    <property type="match status" value="1"/>
</dbReference>
<keyword evidence="4" id="KW-1185">Reference proteome</keyword>
<gene>
    <name evidence="3" type="ORF">KN815_16155</name>
</gene>
<evidence type="ECO:0000313" key="3">
    <source>
        <dbReference type="EMBL" id="MBU3865555.1"/>
    </source>
</evidence>
<sequence>MKPLGAAAKAKMAARRTCPKCGKVRKQVVRGKECTVCRAKAYEEQRRREARTCWGCREVFERRLPAAHHRCGECRSKQLAELREKAAAWVEEVTVCAGDGCMVKLVTKTEARAFQKSQGKGRSWWYRAEHWARRCPSCTEAEERRQAEQRAEYERREQERREAERQEAEERQRWAAAALVDPDVVVLDTETTGLHAEARIIEIAVLSSRGEVLLDTLLDPGEPVPGDAADIHGITSDLVAGAPTFSSIAVRLTELLDHKRVLIYNKWFDVARLGHELTLHYLDRAARDAAEETARTGTAPDDVREQALALAGKQAAAWLDAMTFEDVMIPYSDWVGDYSEYHGSNRWQPLDGGHRAAEDCRAVLSCLRAMGRAHADDYAAAAIGADAMSEGTD</sequence>
<proteinExistence type="predicted"/>
<dbReference type="CDD" id="cd06127">
    <property type="entry name" value="DEDDh"/>
    <property type="match status" value="1"/>
</dbReference>
<dbReference type="InterPro" id="IPR013520">
    <property type="entry name" value="Ribonucl_H"/>
</dbReference>
<dbReference type="GO" id="GO:0004527">
    <property type="term" value="F:exonuclease activity"/>
    <property type="evidence" value="ECO:0007669"/>
    <property type="project" value="UniProtKB-KW"/>
</dbReference>
<keyword evidence="3" id="KW-0378">Hydrolase</keyword>
<evidence type="ECO:0000256" key="1">
    <source>
        <dbReference type="SAM" id="Coils"/>
    </source>
</evidence>
<protein>
    <submittedName>
        <fullName evidence="3">3'-5' exonuclease</fullName>
    </submittedName>
</protein>
<evidence type="ECO:0000259" key="2">
    <source>
        <dbReference type="SMART" id="SM00479"/>
    </source>
</evidence>
<dbReference type="PANTHER" id="PTHR30231">
    <property type="entry name" value="DNA POLYMERASE III SUBUNIT EPSILON"/>
    <property type="match status" value="1"/>
</dbReference>
<feature type="domain" description="Exonuclease" evidence="2">
    <location>
        <begin position="183"/>
        <end position="376"/>
    </location>
</feature>
<name>A0ABS6CFC2_9ACTN</name>
<keyword evidence="3" id="KW-0269">Exonuclease</keyword>
<organism evidence="3 4">
    <name type="scientific">Streptomyces niphimycinicus</name>
    <dbReference type="NCBI Taxonomy" id="2842201"/>
    <lineage>
        <taxon>Bacteria</taxon>
        <taxon>Bacillati</taxon>
        <taxon>Actinomycetota</taxon>
        <taxon>Actinomycetes</taxon>
        <taxon>Kitasatosporales</taxon>
        <taxon>Streptomycetaceae</taxon>
        <taxon>Streptomyces</taxon>
    </lineage>
</organism>
<evidence type="ECO:0000313" key="4">
    <source>
        <dbReference type="Proteomes" id="UP000720508"/>
    </source>
</evidence>
<dbReference type="PANTHER" id="PTHR30231:SF41">
    <property type="entry name" value="DNA POLYMERASE III SUBUNIT EPSILON"/>
    <property type="match status" value="1"/>
</dbReference>
<dbReference type="EMBL" id="JAHLEM010000162">
    <property type="protein sequence ID" value="MBU3865555.1"/>
    <property type="molecule type" value="Genomic_DNA"/>
</dbReference>
<accession>A0ABS6CFC2</accession>
<reference evidence="3 4" key="1">
    <citation type="submission" date="2021-06" db="EMBL/GenBank/DDBJ databases">
        <authorList>
            <person name="Pan X."/>
        </authorList>
    </citation>
    <scope>NUCLEOTIDE SEQUENCE [LARGE SCALE GENOMIC DNA]</scope>
    <source>
        <strain evidence="3 4">4503</strain>
    </source>
</reference>